<reference evidence="1" key="2">
    <citation type="submission" date="2025-09" db="UniProtKB">
        <authorList>
            <consortium name="Ensembl"/>
        </authorList>
    </citation>
    <scope>IDENTIFICATION</scope>
</reference>
<dbReference type="AlphaFoldDB" id="A0A8C9ZDY1"/>
<accession>A0A8C9ZDY1</accession>
<evidence type="ECO:0008006" key="3">
    <source>
        <dbReference type="Google" id="ProtNLM"/>
    </source>
</evidence>
<evidence type="ECO:0000313" key="2">
    <source>
        <dbReference type="Proteomes" id="UP000694568"/>
    </source>
</evidence>
<dbReference type="Ensembl" id="ENSSLUT00000036473.1">
    <property type="protein sequence ID" value="ENSSLUP00000035374.1"/>
    <property type="gene ID" value="ENSSLUG00000015758.1"/>
</dbReference>
<dbReference type="PANTHER" id="PTHR45913:SF10">
    <property type="entry name" value="DUF4371 DOMAIN-CONTAINING PROTEIN"/>
    <property type="match status" value="1"/>
</dbReference>
<dbReference type="Proteomes" id="UP000694568">
    <property type="component" value="Unplaced"/>
</dbReference>
<dbReference type="PANTHER" id="PTHR45913">
    <property type="entry name" value="EPM2A-INTERACTING PROTEIN 1"/>
    <property type="match status" value="1"/>
</dbReference>
<organism evidence="1 2">
    <name type="scientific">Sander lucioperca</name>
    <name type="common">Pike-perch</name>
    <name type="synonym">Perca lucioperca</name>
    <dbReference type="NCBI Taxonomy" id="283035"/>
    <lineage>
        <taxon>Eukaryota</taxon>
        <taxon>Metazoa</taxon>
        <taxon>Chordata</taxon>
        <taxon>Craniata</taxon>
        <taxon>Vertebrata</taxon>
        <taxon>Euteleostomi</taxon>
        <taxon>Actinopterygii</taxon>
        <taxon>Neopterygii</taxon>
        <taxon>Teleostei</taxon>
        <taxon>Neoteleostei</taxon>
        <taxon>Acanthomorphata</taxon>
        <taxon>Eupercaria</taxon>
        <taxon>Perciformes</taxon>
        <taxon>Percoidei</taxon>
        <taxon>Percidae</taxon>
        <taxon>Luciopercinae</taxon>
        <taxon>Sander</taxon>
    </lineage>
</organism>
<protein>
    <recommendedName>
        <fullName evidence="3">SPIN-DOC-like zinc-finger domain-containing protein</fullName>
    </recommendedName>
</protein>
<reference evidence="1" key="1">
    <citation type="submission" date="2025-08" db="UniProtKB">
        <authorList>
            <consortium name="Ensembl"/>
        </authorList>
    </citation>
    <scope>IDENTIFICATION</scope>
</reference>
<sequence>MEMLLSEENRMLNAKWADSYAFTADETGLPVCLICNEKLANNKKSNVARHFQNKHAAQKYPDGDERKKAVSELMRKVDLSKNHFKKWMKSANTSTYASFVAAQEIVRHGKPFTDGEYMKESFIKISEHLFTDFKNKSEIVQKIRDMPLSAKTVKDRTIKMTEDITRQQIKDINSAVAYSIACDESKDKGDVEQIALFCRYVNSAGPQEEMIELIPLKGINTTHLLSVATDGAPSMTGAHKGFVALLQKSTLNRKLLTFHCILHQEALCAQTFPPECTEVMNVVIQIVNKIMAKGLNHRQFRSLLDELESTYSDLLLSENFPGQQRLTFPELEQPEWLEKLHFMVDMTAHLNMLNTALQGKGRTALHMLEEVLAFELYSQRFTERYTVTLPQFERFREEKTTLSFPVTPLSLNPSLLNTTALAGVSQPDLEMELADIADKDIWVSKFKRLTADLEDVARQKAVLAQNHKWRDIENLPKPDKLRNFENAIPDIYVNMKKYALGVLSIFGSTYVCEQVFSNMNFIKSKHRTRLTDDSLRSCVKMKVTAYSPDVQTLCAEVQEQKSH</sequence>
<evidence type="ECO:0000313" key="1">
    <source>
        <dbReference type="Ensembl" id="ENSSLUP00000035374.1"/>
    </source>
</evidence>
<keyword evidence="2" id="KW-1185">Reference proteome</keyword>
<name>A0A8C9ZDY1_SANLU</name>
<proteinExistence type="predicted"/>
<dbReference type="GeneTree" id="ENSGT00950000182812"/>